<accession>A0A0P1AGQ1</accession>
<sequence length="115" mass="12807">MFDTDFKEDESAFADSPKAILSTEGFTSSNQISAFSSNRQPEVPRPLHALPDPTYFSVTGRLDPATSDLPMQYRNHSARTPNGILSVMTPIWDIALVPPILGICILYSYVCWIVR</sequence>
<keyword evidence="3" id="KW-1185">Reference proteome</keyword>
<evidence type="ECO:0000313" key="2">
    <source>
        <dbReference type="EMBL" id="CEG40069.1"/>
    </source>
</evidence>
<protein>
    <submittedName>
        <fullName evidence="2">Uncharacterized protein</fullName>
    </submittedName>
</protein>
<reference evidence="3" key="1">
    <citation type="submission" date="2014-09" db="EMBL/GenBank/DDBJ databases">
        <authorList>
            <person name="Sharma Rahul"/>
            <person name="Thines Marco"/>
        </authorList>
    </citation>
    <scope>NUCLEOTIDE SEQUENCE [LARGE SCALE GENOMIC DNA]</scope>
</reference>
<feature type="transmembrane region" description="Helical" evidence="1">
    <location>
        <begin position="91"/>
        <end position="114"/>
    </location>
</feature>
<dbReference type="Proteomes" id="UP000054928">
    <property type="component" value="Unassembled WGS sequence"/>
</dbReference>
<organism evidence="2 3">
    <name type="scientific">Plasmopara halstedii</name>
    <name type="common">Downy mildew of sunflower</name>
    <dbReference type="NCBI Taxonomy" id="4781"/>
    <lineage>
        <taxon>Eukaryota</taxon>
        <taxon>Sar</taxon>
        <taxon>Stramenopiles</taxon>
        <taxon>Oomycota</taxon>
        <taxon>Peronosporomycetes</taxon>
        <taxon>Peronosporales</taxon>
        <taxon>Peronosporaceae</taxon>
        <taxon>Plasmopara</taxon>
    </lineage>
</organism>
<name>A0A0P1AGQ1_PLAHL</name>
<evidence type="ECO:0000313" key="3">
    <source>
        <dbReference type="Proteomes" id="UP000054928"/>
    </source>
</evidence>
<dbReference type="RefSeq" id="XP_024576438.1">
    <property type="nucleotide sequence ID" value="XM_024725686.1"/>
</dbReference>
<evidence type="ECO:0000256" key="1">
    <source>
        <dbReference type="SAM" id="Phobius"/>
    </source>
</evidence>
<dbReference type="AlphaFoldDB" id="A0A0P1AGQ1"/>
<dbReference type="GeneID" id="36405345"/>
<proteinExistence type="predicted"/>
<keyword evidence="1" id="KW-0812">Transmembrane</keyword>
<keyword evidence="1" id="KW-1133">Transmembrane helix</keyword>
<dbReference type="EMBL" id="CCYD01000468">
    <property type="protein sequence ID" value="CEG40069.1"/>
    <property type="molecule type" value="Genomic_DNA"/>
</dbReference>
<keyword evidence="1" id="KW-0472">Membrane</keyword>